<name>A0ABT4B9I6_9ACTN</name>
<protein>
    <submittedName>
        <fullName evidence="5">DUF4352 domain-containing protein</fullName>
    </submittedName>
</protein>
<organism evidence="5 6">
    <name type="scientific">Paractinoplanes pyxinae</name>
    <dbReference type="NCBI Taxonomy" id="2997416"/>
    <lineage>
        <taxon>Bacteria</taxon>
        <taxon>Bacillati</taxon>
        <taxon>Actinomycetota</taxon>
        <taxon>Actinomycetes</taxon>
        <taxon>Micromonosporales</taxon>
        <taxon>Micromonosporaceae</taxon>
        <taxon>Paractinoplanes</taxon>
    </lineage>
</organism>
<evidence type="ECO:0000256" key="2">
    <source>
        <dbReference type="SAM" id="MobiDB-lite"/>
    </source>
</evidence>
<dbReference type="Pfam" id="PF11611">
    <property type="entry name" value="DUF4352"/>
    <property type="match status" value="1"/>
</dbReference>
<keyword evidence="3" id="KW-0472">Membrane</keyword>
<dbReference type="EMBL" id="JAPNTZ010000012">
    <property type="protein sequence ID" value="MCY1142525.1"/>
    <property type="molecule type" value="Genomic_DNA"/>
</dbReference>
<feature type="domain" description="DUF4352" evidence="4">
    <location>
        <begin position="123"/>
        <end position="245"/>
    </location>
</feature>
<evidence type="ECO:0000259" key="4">
    <source>
        <dbReference type="Pfam" id="PF11611"/>
    </source>
</evidence>
<gene>
    <name evidence="5" type="ORF">OWR29_31395</name>
</gene>
<dbReference type="Gene3D" id="2.60.40.1240">
    <property type="match status" value="1"/>
</dbReference>
<reference evidence="5" key="1">
    <citation type="submission" date="2022-11" db="EMBL/GenBank/DDBJ databases">
        <authorList>
            <person name="Somphong A."/>
            <person name="Phongsopitanun W."/>
        </authorList>
    </citation>
    <scope>NUCLEOTIDE SEQUENCE</scope>
    <source>
        <strain evidence="5">Pm04-4</strain>
    </source>
</reference>
<evidence type="ECO:0000313" key="5">
    <source>
        <dbReference type="EMBL" id="MCY1142525.1"/>
    </source>
</evidence>
<evidence type="ECO:0000313" key="6">
    <source>
        <dbReference type="Proteomes" id="UP001151002"/>
    </source>
</evidence>
<evidence type="ECO:0000256" key="3">
    <source>
        <dbReference type="SAM" id="Phobius"/>
    </source>
</evidence>
<accession>A0ABT4B9I6</accession>
<keyword evidence="1" id="KW-0732">Signal</keyword>
<comment type="caution">
    <text evidence="5">The sequence shown here is derived from an EMBL/GenBank/DDBJ whole genome shotgun (WGS) entry which is preliminary data.</text>
</comment>
<keyword evidence="3" id="KW-1133">Transmembrane helix</keyword>
<dbReference type="RefSeq" id="WP_267566996.1">
    <property type="nucleotide sequence ID" value="NZ_JAPNTZ010000012.1"/>
</dbReference>
<sequence>MTYQPHAEQPYPPNNAPQPGVYGQPAQPGYANQPGFGGPPPAYGAPTPQPAYGAPTQPPPAYGALAPQAPKKRKKWPWILLAVVVVLILGCVGLFTLVIGGTKNAVETLDDNVSGKNAVAGAMNKPARDGKFEFTVKSMDCTKTSVGKSPLAVKAQGTYCIVSMTIKNIGDEAQTFDGTSQKAYDAKGTQYSDDLEAELAVNGDSSTFLQQINPGNQVTGKLVYDVPKGTKLTTIELHDSLFSGGVKIPLK</sequence>
<dbReference type="Proteomes" id="UP001151002">
    <property type="component" value="Unassembled WGS sequence"/>
</dbReference>
<evidence type="ECO:0000256" key="1">
    <source>
        <dbReference type="ARBA" id="ARBA00022729"/>
    </source>
</evidence>
<keyword evidence="3" id="KW-0812">Transmembrane</keyword>
<feature type="transmembrane region" description="Helical" evidence="3">
    <location>
        <begin position="78"/>
        <end position="99"/>
    </location>
</feature>
<feature type="region of interest" description="Disordered" evidence="2">
    <location>
        <begin position="1"/>
        <end position="67"/>
    </location>
</feature>
<dbReference type="InterPro" id="IPR029051">
    <property type="entry name" value="DUF4352"/>
</dbReference>
<keyword evidence="6" id="KW-1185">Reference proteome</keyword>
<proteinExistence type="predicted"/>
<dbReference type="InterPro" id="IPR029050">
    <property type="entry name" value="Immunoprotect_excell_Ig-like"/>
</dbReference>
<feature type="compositionally biased region" description="Pro residues" evidence="2">
    <location>
        <begin position="37"/>
        <end position="49"/>
    </location>
</feature>